<proteinExistence type="predicted"/>
<evidence type="ECO:0000313" key="5">
    <source>
        <dbReference type="Proteomes" id="UP001299220"/>
    </source>
</evidence>
<dbReference type="InterPro" id="IPR049046">
    <property type="entry name" value="Beta-AFase-like_GH127_middle"/>
</dbReference>
<dbReference type="InterPro" id="IPR008928">
    <property type="entry name" value="6-hairpin_glycosidase_sf"/>
</dbReference>
<keyword evidence="5" id="KW-1185">Reference proteome</keyword>
<evidence type="ECO:0000259" key="2">
    <source>
        <dbReference type="Pfam" id="PF20736"/>
    </source>
</evidence>
<evidence type="ECO:0000313" key="4">
    <source>
        <dbReference type="EMBL" id="MCF2652898.1"/>
    </source>
</evidence>
<dbReference type="Proteomes" id="UP001299220">
    <property type="component" value="Unassembled WGS sequence"/>
</dbReference>
<dbReference type="EMBL" id="JAFBIT010000003">
    <property type="protein sequence ID" value="MCF2652898.1"/>
    <property type="molecule type" value="Genomic_DNA"/>
</dbReference>
<dbReference type="Pfam" id="PF07944">
    <property type="entry name" value="Beta-AFase-like_GH127_cat"/>
    <property type="match status" value="1"/>
</dbReference>
<keyword evidence="4" id="KW-0378">Hydrolase</keyword>
<reference evidence="4 5" key="1">
    <citation type="submission" date="2020-12" db="EMBL/GenBank/DDBJ databases">
        <title>Whole genome sequences of gut porcine anaerobes.</title>
        <authorList>
            <person name="Kubasova T."/>
            <person name="Jahodarova E."/>
            <person name="Rychlik I."/>
        </authorList>
    </citation>
    <scope>NUCLEOTIDE SEQUENCE [LARGE SCALE GENOMIC DNA]</scope>
    <source>
        <strain evidence="4 5">An867</strain>
    </source>
</reference>
<dbReference type="RefSeq" id="WP_235323938.1">
    <property type="nucleotide sequence ID" value="NZ_JAFBIT010000003.1"/>
</dbReference>
<sequence>MKSNRISVQSFHADDGFVGRVQKLVRDEVLPYQYKILNDALPDVEKSHAIENIRLAAKKLKGGDVKPEEFYGMVFQDSDVAKWIEAAAYALAAGENPELEKAVDEVIALYGASQHEDGYVNSYFTVKAPDRMWTNMREAHELYCAGHMMEAAVAYYEVTGKRSLLDIMAKNADCIYEQFMHNNTRACPGHPEAELALMRLWRATGNEKYKALAKHFIDVRGEAPNYFAEEEANRNWNVWQHTVELDTDYTQSTLPVREQKDAVGHAVRAVYLYTGMADVAKETDDAALLAACRRLWESITKRRMYVTGGIGSTFMGEAFTVDYDLPNDTVYAETCASIGLMFFAKKLLENEHRGEYGDVMERAFYNTVLAGMQLDGKRFFYVNPLEVVPGVSGKAVTHAQDLPTRPQWYACACCPPNVARIVSSFGAYAYSESEDTFFIDLYAGGTVQTQKGIALTCKTDFPHGGSAVYTVSGAAETTIAVRIPAWSEQTVLTVNGEAIDLSAVTRDGYAYITRAWRDGDKLALTLDMTPHLVYASAKIAADSGKACVQRGALVYCAEEVDNGEILPLYIREDAQPRALDFEPETLGGIVPVVVDGCRVQDSGALYSTEKPRFVEKEIRLIPYYTWANRGENQMRVWLPVR</sequence>
<name>A0ABS9CQL2_9FIRM</name>
<dbReference type="InterPro" id="IPR049174">
    <property type="entry name" value="Beta-AFase-like"/>
</dbReference>
<protein>
    <submittedName>
        <fullName evidence="4">Glycoside hydrolase family 127 protein</fullName>
    </submittedName>
</protein>
<dbReference type="Pfam" id="PF20736">
    <property type="entry name" value="Glyco_hydro127M"/>
    <property type="match status" value="1"/>
</dbReference>
<dbReference type="InterPro" id="IPR049049">
    <property type="entry name" value="Beta-AFase-like_GH127_C"/>
</dbReference>
<evidence type="ECO:0000259" key="1">
    <source>
        <dbReference type="Pfam" id="PF07944"/>
    </source>
</evidence>
<accession>A0ABS9CQL2</accession>
<organism evidence="4 5">
    <name type="scientific">Anaeromassilibacillus senegalensis</name>
    <dbReference type="NCBI Taxonomy" id="1673717"/>
    <lineage>
        <taxon>Bacteria</taxon>
        <taxon>Bacillati</taxon>
        <taxon>Bacillota</taxon>
        <taxon>Clostridia</taxon>
        <taxon>Eubacteriales</taxon>
        <taxon>Acutalibacteraceae</taxon>
        <taxon>Anaeromassilibacillus</taxon>
    </lineage>
</organism>
<dbReference type="InterPro" id="IPR012878">
    <property type="entry name" value="Beta-AFase-like_GH127_cat"/>
</dbReference>
<dbReference type="SUPFAM" id="SSF48208">
    <property type="entry name" value="Six-hairpin glycosidases"/>
    <property type="match status" value="1"/>
</dbReference>
<feature type="domain" description="Non-reducing end beta-L-arabinofuranosidase-like GH127 C-terminal" evidence="3">
    <location>
        <begin position="531"/>
        <end position="639"/>
    </location>
</feature>
<evidence type="ECO:0000259" key="3">
    <source>
        <dbReference type="Pfam" id="PF20737"/>
    </source>
</evidence>
<feature type="domain" description="Non-reducing end beta-L-arabinofuranosidase-like GH127 middle" evidence="2">
    <location>
        <begin position="438"/>
        <end position="528"/>
    </location>
</feature>
<dbReference type="GO" id="GO:0016787">
    <property type="term" value="F:hydrolase activity"/>
    <property type="evidence" value="ECO:0007669"/>
    <property type="project" value="UniProtKB-KW"/>
</dbReference>
<dbReference type="PANTHER" id="PTHR43465">
    <property type="entry name" value="DUF1680 DOMAIN PROTEIN (AFU_ORTHOLOGUE AFUA_1G08910)"/>
    <property type="match status" value="1"/>
</dbReference>
<comment type="caution">
    <text evidence="4">The sequence shown here is derived from an EMBL/GenBank/DDBJ whole genome shotgun (WGS) entry which is preliminary data.</text>
</comment>
<feature type="domain" description="Non-reducing end beta-L-arabinofuranosidase-like GH127 catalytic" evidence="1">
    <location>
        <begin position="15"/>
        <end position="426"/>
    </location>
</feature>
<dbReference type="Pfam" id="PF20737">
    <property type="entry name" value="Glyco_hydro127C"/>
    <property type="match status" value="1"/>
</dbReference>
<gene>
    <name evidence="4" type="ORF">JQM67_09820</name>
</gene>
<dbReference type="PANTHER" id="PTHR43465:SF2">
    <property type="entry name" value="DUF1680 DOMAIN PROTEIN (AFU_ORTHOLOGUE AFUA_1G08910)"/>
    <property type="match status" value="1"/>
</dbReference>